<gene>
    <name evidence="2" type="ORF">ACFFFU_07170</name>
</gene>
<reference evidence="2 3" key="1">
    <citation type="submission" date="2024-09" db="EMBL/GenBank/DDBJ databases">
        <authorList>
            <person name="Sun Q."/>
            <person name="Mori K."/>
        </authorList>
    </citation>
    <scope>NUCLEOTIDE SEQUENCE [LARGE SCALE GENOMIC DNA]</scope>
    <source>
        <strain evidence="2 3">KCTC 52403</strain>
    </source>
</reference>
<dbReference type="SUPFAM" id="SSF52540">
    <property type="entry name" value="P-loop containing nucleoside triphosphate hydrolases"/>
    <property type="match status" value="1"/>
</dbReference>
<dbReference type="InterPro" id="IPR027417">
    <property type="entry name" value="P-loop_NTPase"/>
</dbReference>
<dbReference type="PANTHER" id="PTHR43581:SF4">
    <property type="entry name" value="ATP_GTP PHOSPHATASE"/>
    <property type="match status" value="1"/>
</dbReference>
<organism evidence="2 3">
    <name type="scientific">Luteimonas padinae</name>
    <dbReference type="NCBI Taxonomy" id="1714359"/>
    <lineage>
        <taxon>Bacteria</taxon>
        <taxon>Pseudomonadati</taxon>
        <taxon>Pseudomonadota</taxon>
        <taxon>Gammaproteobacteria</taxon>
        <taxon>Lysobacterales</taxon>
        <taxon>Lysobacteraceae</taxon>
        <taxon>Luteimonas</taxon>
    </lineage>
</organism>
<evidence type="ECO:0000313" key="3">
    <source>
        <dbReference type="Proteomes" id="UP001589898"/>
    </source>
</evidence>
<keyword evidence="3" id="KW-1185">Reference proteome</keyword>
<evidence type="ECO:0000313" key="2">
    <source>
        <dbReference type="EMBL" id="MFC0717529.1"/>
    </source>
</evidence>
<dbReference type="InterPro" id="IPR003959">
    <property type="entry name" value="ATPase_AAA_core"/>
</dbReference>
<name>A0ABV6SWQ3_9GAMM</name>
<dbReference type="RefSeq" id="WP_189497995.1">
    <property type="nucleotide sequence ID" value="NZ_BMZT01000008.1"/>
</dbReference>
<dbReference type="PANTHER" id="PTHR43581">
    <property type="entry name" value="ATP/GTP PHOSPHATASE"/>
    <property type="match status" value="1"/>
</dbReference>
<dbReference type="EMBL" id="JBHLTF010000028">
    <property type="protein sequence ID" value="MFC0717529.1"/>
    <property type="molecule type" value="Genomic_DNA"/>
</dbReference>
<comment type="caution">
    <text evidence="2">The sequence shown here is derived from an EMBL/GenBank/DDBJ whole genome shotgun (WGS) entry which is preliminary data.</text>
</comment>
<dbReference type="InterPro" id="IPR051396">
    <property type="entry name" value="Bact_Antivir_Def_Nuclease"/>
</dbReference>
<feature type="domain" description="ATPase AAA-type core" evidence="1">
    <location>
        <begin position="25"/>
        <end position="389"/>
    </location>
</feature>
<accession>A0ABV6SWQ3</accession>
<dbReference type="Proteomes" id="UP001589898">
    <property type="component" value="Unassembled WGS sequence"/>
</dbReference>
<protein>
    <submittedName>
        <fullName evidence="2">AAA family ATPase</fullName>
    </submittedName>
</protein>
<proteinExistence type="predicted"/>
<dbReference type="Gene3D" id="3.40.50.300">
    <property type="entry name" value="P-loop containing nucleotide triphosphate hydrolases"/>
    <property type="match status" value="1"/>
</dbReference>
<sequence>MKLIKARVRNFRSAEDTGWFEIGQLTCLVGKNEAGKTAVLSALHGVNSFTDFEYDRIRDYPRRHLVRYDERHEDGEAPVASTEWQLSAEDKRQVALKIGDGSLTSDKVAIESRFDTSRNTWTIQVDDAKVAKHLLAKHGVKGPELTKFGKVEFKNLAVEIDATPEASDALKAVRAEIATYRDGRPTLVAIDVLHKRQPKFFYTSHYDRMSGEISVVKLQDDKQHGRKVSPGDQIFLDFLEYAGTSIDELQASTRLEELKAKCQGASNDITDEIFEFWSQNDALAVNIEMAQGLKNDPPPFNSGTVVKIRINNANHKVDVPLSERSAGFVWFFSFLAQFKQMRKKAPGAVILLDEPGLTLHGKAQADLLRYIIERLLPQHQVIYSTHSPFMVPADRLEDVRVVEDVVERDERNRPVIKGTKVSADVLTVDKDTLFPLQAHLGYEVTQALFVGANTLLVEGPSDILYLQVASHALKTRKREGLDTRWTICPSGGIDKVQSFASLFSGKGINIAALCDYGSGDKSKVQRLRTSQILKSEGILVATDYTGKNESDIEDFFSPELFADVVNGAYGLKGKATLKVGDFTKEGALERQVKQAEALFNLMDSSTPEFDHFTPASWLLNNQDLLSKDTAAVNESLDRFEQAFKALNALLSPK</sequence>
<evidence type="ECO:0000259" key="1">
    <source>
        <dbReference type="Pfam" id="PF13304"/>
    </source>
</evidence>
<dbReference type="Pfam" id="PF13304">
    <property type="entry name" value="AAA_21"/>
    <property type="match status" value="1"/>
</dbReference>